<dbReference type="GO" id="GO:0020037">
    <property type="term" value="F:heme binding"/>
    <property type="evidence" value="ECO:0007669"/>
    <property type="project" value="InterPro"/>
</dbReference>
<protein>
    <recommendedName>
        <fullName evidence="1">Catalase core domain-containing protein</fullName>
    </recommendedName>
</protein>
<sequence length="314" mass="34420">MPLPSDPQILKTSQELVSQLQTIFGKHAGIRPAHGKGLLLTGTFQPSKEAATLSTAPHLNQPTTPLTIRFSNSTGLPNIPDIDPNANPRGIGIRFNLGDHVHTDIIAHSTPHFPTRTGAEFLEFLRALVAPAPEKGGPSAVEQFLGRHPAALAFVSAPKPAPSSFAREAFYGVNAMKFINEEGKETYFRYRIIPSLGEDHLDGAGLKEKGPEFLFEELPKRLESGEPTSFKLLAQIAEEGDVVDDCTVHWPESRKLVELGEVRVEKVMEENAKEQKKIIFDPIPRVKGIEASADPLLEMRASVYLVSGRERRAA</sequence>
<dbReference type="Pfam" id="PF00199">
    <property type="entry name" value="Catalase"/>
    <property type="match status" value="1"/>
</dbReference>
<evidence type="ECO:0000259" key="1">
    <source>
        <dbReference type="SMART" id="SM01060"/>
    </source>
</evidence>
<feature type="domain" description="Catalase core" evidence="1">
    <location>
        <begin position="1"/>
        <end position="313"/>
    </location>
</feature>
<evidence type="ECO:0000313" key="2">
    <source>
        <dbReference type="EMBL" id="KAK3178425.1"/>
    </source>
</evidence>
<dbReference type="PANTHER" id="PTHR11465:SF62">
    <property type="entry name" value="CATALASE T"/>
    <property type="match status" value="1"/>
</dbReference>
<dbReference type="EMBL" id="JASNWA010000003">
    <property type="protein sequence ID" value="KAK3178425.1"/>
    <property type="molecule type" value="Genomic_DNA"/>
</dbReference>
<dbReference type="GO" id="GO:0005739">
    <property type="term" value="C:mitochondrion"/>
    <property type="evidence" value="ECO:0007669"/>
    <property type="project" value="TreeGrafter"/>
</dbReference>
<dbReference type="GO" id="GO:0004096">
    <property type="term" value="F:catalase activity"/>
    <property type="evidence" value="ECO:0007669"/>
    <property type="project" value="InterPro"/>
</dbReference>
<dbReference type="PROSITE" id="PS51402">
    <property type="entry name" value="CATALASE_3"/>
    <property type="match status" value="1"/>
</dbReference>
<dbReference type="InterPro" id="IPR011614">
    <property type="entry name" value="Catalase_core"/>
</dbReference>
<keyword evidence="3" id="KW-1185">Reference proteome</keyword>
<dbReference type="InterPro" id="IPR020835">
    <property type="entry name" value="Catalase_sf"/>
</dbReference>
<dbReference type="PANTHER" id="PTHR11465">
    <property type="entry name" value="CATALASE"/>
    <property type="match status" value="1"/>
</dbReference>
<dbReference type="InterPro" id="IPR018028">
    <property type="entry name" value="Catalase"/>
</dbReference>
<dbReference type="Gene3D" id="1.20.1280.120">
    <property type="match status" value="1"/>
</dbReference>
<dbReference type="SUPFAM" id="SSF56634">
    <property type="entry name" value="Heme-dependent catalase-like"/>
    <property type="match status" value="1"/>
</dbReference>
<dbReference type="CDD" id="cd08153">
    <property type="entry name" value="srpA_like"/>
    <property type="match status" value="1"/>
</dbReference>
<name>A0AAD9ZGP0_9LECA</name>
<dbReference type="GO" id="GO:0042744">
    <property type="term" value="P:hydrogen peroxide catabolic process"/>
    <property type="evidence" value="ECO:0007669"/>
    <property type="project" value="TreeGrafter"/>
</dbReference>
<proteinExistence type="predicted"/>
<dbReference type="Gene3D" id="2.40.180.10">
    <property type="entry name" value="Catalase core domain"/>
    <property type="match status" value="1"/>
</dbReference>
<dbReference type="InterPro" id="IPR024168">
    <property type="entry name" value="Catalase_SrpA-type_pred"/>
</dbReference>
<organism evidence="2 3">
    <name type="scientific">Lepraria neglecta</name>
    <dbReference type="NCBI Taxonomy" id="209136"/>
    <lineage>
        <taxon>Eukaryota</taxon>
        <taxon>Fungi</taxon>
        <taxon>Dikarya</taxon>
        <taxon>Ascomycota</taxon>
        <taxon>Pezizomycotina</taxon>
        <taxon>Lecanoromycetes</taxon>
        <taxon>OSLEUM clade</taxon>
        <taxon>Lecanoromycetidae</taxon>
        <taxon>Lecanorales</taxon>
        <taxon>Lecanorineae</taxon>
        <taxon>Stereocaulaceae</taxon>
        <taxon>Lepraria</taxon>
    </lineage>
</organism>
<dbReference type="Proteomes" id="UP001276659">
    <property type="component" value="Unassembled WGS sequence"/>
</dbReference>
<gene>
    <name evidence="2" type="ORF">OEA41_000560</name>
</gene>
<dbReference type="GO" id="GO:0042542">
    <property type="term" value="P:response to hydrogen peroxide"/>
    <property type="evidence" value="ECO:0007669"/>
    <property type="project" value="TreeGrafter"/>
</dbReference>
<comment type="caution">
    <text evidence="2">The sequence shown here is derived from an EMBL/GenBank/DDBJ whole genome shotgun (WGS) entry which is preliminary data.</text>
</comment>
<accession>A0AAD9ZGP0</accession>
<dbReference type="AlphaFoldDB" id="A0AAD9ZGP0"/>
<dbReference type="SMART" id="SM01060">
    <property type="entry name" value="Catalase"/>
    <property type="match status" value="1"/>
</dbReference>
<dbReference type="GO" id="GO:0005777">
    <property type="term" value="C:peroxisome"/>
    <property type="evidence" value="ECO:0007669"/>
    <property type="project" value="TreeGrafter"/>
</dbReference>
<dbReference type="PIRSF" id="PIRSF000296">
    <property type="entry name" value="SrpA"/>
    <property type="match status" value="1"/>
</dbReference>
<evidence type="ECO:0000313" key="3">
    <source>
        <dbReference type="Proteomes" id="UP001276659"/>
    </source>
</evidence>
<reference evidence="2" key="1">
    <citation type="submission" date="2022-11" db="EMBL/GenBank/DDBJ databases">
        <title>Chromosomal genome sequence assembly and mating type (MAT) locus characterization of the leprose asexual lichenized fungus Lepraria neglecta (Nyl.) Erichsen.</title>
        <authorList>
            <person name="Allen J.L."/>
            <person name="Pfeffer B."/>
        </authorList>
    </citation>
    <scope>NUCLEOTIDE SEQUENCE</scope>
    <source>
        <strain evidence="2">Allen 5258</strain>
    </source>
</reference>